<dbReference type="EMBL" id="CP058554">
    <property type="protein sequence ID" value="QMV73494.1"/>
    <property type="molecule type" value="Genomic_DNA"/>
</dbReference>
<dbReference type="AlphaFoldDB" id="A0A7G5EHL9"/>
<dbReference type="SUPFAM" id="SSF53448">
    <property type="entry name" value="Nucleotide-diphospho-sugar transferases"/>
    <property type="match status" value="1"/>
</dbReference>
<gene>
    <name evidence="1" type="ORF">HS961_12030</name>
</gene>
<dbReference type="KEGG" id="cpis:HS961_12030"/>
<dbReference type="Pfam" id="PF20706">
    <property type="entry name" value="GT4-conflict"/>
    <property type="match status" value="1"/>
</dbReference>
<dbReference type="RefSeq" id="WP_182322248.1">
    <property type="nucleotide sequence ID" value="NZ_CP058554.1"/>
</dbReference>
<dbReference type="CDD" id="cd01635">
    <property type="entry name" value="Glycosyltransferase_GTB-type"/>
    <property type="match status" value="1"/>
</dbReference>
<evidence type="ECO:0000313" key="1">
    <source>
        <dbReference type="EMBL" id="QMV73494.1"/>
    </source>
</evidence>
<dbReference type="Gene3D" id="3.40.50.2000">
    <property type="entry name" value="Glycogen Phosphorylase B"/>
    <property type="match status" value="1"/>
</dbReference>
<proteinExistence type="predicted"/>
<dbReference type="Gene3D" id="3.90.550.10">
    <property type="entry name" value="Spore Coat Polysaccharide Biosynthesis Protein SpsA, Chain A"/>
    <property type="match status" value="1"/>
</dbReference>
<organism evidence="1 2">
    <name type="scientific">Comamonas piscis</name>
    <dbReference type="NCBI Taxonomy" id="1562974"/>
    <lineage>
        <taxon>Bacteria</taxon>
        <taxon>Pseudomonadati</taxon>
        <taxon>Pseudomonadota</taxon>
        <taxon>Betaproteobacteria</taxon>
        <taxon>Burkholderiales</taxon>
        <taxon>Comamonadaceae</taxon>
        <taxon>Comamonas</taxon>
    </lineage>
</organism>
<keyword evidence="2" id="KW-1185">Reference proteome</keyword>
<dbReference type="PANTHER" id="PTHR46656">
    <property type="entry name" value="PUTATIVE-RELATED"/>
    <property type="match status" value="1"/>
</dbReference>
<dbReference type="PANTHER" id="PTHR46656:SF3">
    <property type="entry name" value="PUTATIVE-RELATED"/>
    <property type="match status" value="1"/>
</dbReference>
<dbReference type="InterPro" id="IPR029044">
    <property type="entry name" value="Nucleotide-diphossugar_trans"/>
</dbReference>
<evidence type="ECO:0000313" key="2">
    <source>
        <dbReference type="Proteomes" id="UP000515240"/>
    </source>
</evidence>
<dbReference type="Proteomes" id="UP000515240">
    <property type="component" value="Chromosome"/>
</dbReference>
<sequence length="801" mass="88605">MIAHSPRAIFTICSNNYLPMARVLLQSAGQQHPEADIYLCLADTLWDDPAFYAGDFQVITAEALGIPDFQEFAFRYGIMEFNTAVKPFMFQHLMALGYAQMVYLDPDIEVMAPLDHVFALLADGASLVLTPHLTQPAEREAFPDDVGIMRAGVFNLGFLAVGACPEAERIMAWWGGRLQYQCVNEPERGIFVDQKFMDLVPGFAADARILREPGYNLAYWNLHQRDLQMQGDGWTVDGTPLRFFHFSGIDPADLRQLSKYTTAFGPGAISPALAALMRRYARQVLANGHGRVPAASYAYARFASGTVIPEVVRRMFREGHRCWSGGDPFATYEAYLQLPSPLSPLCNKGYVTRLMAELHAREPWLQQSFDLRSAQGVAAYIDWFCLHARSQLGDSRLVEPVQLRAARVPVAAPPDRLPPPAAPGETQLTVVGYLQVASGVGEAGRQMLRTAMHAGFRSKGLAIQPPSLPVSVDEALVPWISDGQAARVQIFQVNADQLPTVIQDLADQLPKNSWRAVVPFWELEHFPDAWMPAFDLVDEVWAPTRYVQKMLAKRLNKPVLHMPPQLSFVPPPPAPRAQWGVPEQAFVFFFAFDLLSFVERKNPQALLRAFREAFPPQVAGTEVCLVIKTLNGHRAAAHSRSLLEALKHEPGVVLVDQLLSRAQSLQLMACCDAVVSLHRSEGLGLLVAEAMQLGLPVVATDYSATTELVSPQTGWPVACKLVPVPEGAYPYHQGQVWAEPDGVHAAWQMRQVYLNRAEAARRAQHARARLEAEFGADATAQRLRRRLAALLAGGERLGDAA</sequence>
<accession>A0A7G5EHL9</accession>
<keyword evidence="1" id="KW-0808">Transferase</keyword>
<reference evidence="1 2" key="1">
    <citation type="journal article" date="2020" name="G3 (Bethesda)">
        <title>CeMbio - The Caenorhabditis elegans Microbiome Resource.</title>
        <authorList>
            <person name="Dirksen P."/>
            <person name="Assie A."/>
            <person name="Zimmermann J."/>
            <person name="Zhang F."/>
            <person name="Tietje A.M."/>
            <person name="Marsh S.A."/>
            <person name="Felix M.A."/>
            <person name="Shapira M."/>
            <person name="Kaleta C."/>
            <person name="Schulenburg H."/>
            <person name="Samuel B."/>
        </authorList>
    </citation>
    <scope>NUCLEOTIDE SEQUENCE [LARGE SCALE GENOMIC DNA]</scope>
    <source>
        <strain evidence="1 2">BIGb0172</strain>
    </source>
</reference>
<protein>
    <submittedName>
        <fullName evidence="1">Glycosyltransferase</fullName>
    </submittedName>
</protein>
<dbReference type="SUPFAM" id="SSF53756">
    <property type="entry name" value="UDP-Glycosyltransferase/glycogen phosphorylase"/>
    <property type="match status" value="1"/>
</dbReference>
<name>A0A7G5EHL9_9BURK</name>
<dbReference type="GO" id="GO:0016740">
    <property type="term" value="F:transferase activity"/>
    <property type="evidence" value="ECO:0007669"/>
    <property type="project" value="UniProtKB-KW"/>
</dbReference>